<dbReference type="STRING" id="482461.SAMN05216244_3685"/>
<dbReference type="Proteomes" id="UP000182347">
    <property type="component" value="Unassembled WGS sequence"/>
</dbReference>
<sequence>MLKNILPLILPTFLIVFGVTSYLTTELAVGALIILLIGMIVFLVELRYIRKGMPRYRTAVTLLTAGIVYLLFVVVEQYLYGKVFNYFFATVFAIGAGAIVNVLMRDEKGN</sequence>
<reference evidence="3" key="1">
    <citation type="submission" date="2016-10" db="EMBL/GenBank/DDBJ databases">
        <authorList>
            <person name="Varghese N."/>
            <person name="Submissions S."/>
        </authorList>
    </citation>
    <scope>NUCLEOTIDE SEQUENCE [LARGE SCALE GENOMIC DNA]</scope>
    <source>
        <strain evidence="3">CGMCC 1.6199</strain>
    </source>
</reference>
<keyword evidence="1" id="KW-0472">Membrane</keyword>
<dbReference type="EMBL" id="FNHF01000006">
    <property type="protein sequence ID" value="SDM89769.1"/>
    <property type="molecule type" value="Genomic_DNA"/>
</dbReference>
<evidence type="ECO:0000313" key="2">
    <source>
        <dbReference type="EMBL" id="SDM89769.1"/>
    </source>
</evidence>
<accession>A0A1G9WZ89</accession>
<feature type="transmembrane region" description="Helical" evidence="1">
    <location>
        <begin position="29"/>
        <end position="48"/>
    </location>
</feature>
<evidence type="ECO:0000313" key="3">
    <source>
        <dbReference type="Proteomes" id="UP000182347"/>
    </source>
</evidence>
<keyword evidence="1" id="KW-1133">Transmembrane helix</keyword>
<keyword evidence="1" id="KW-0812">Transmembrane</keyword>
<gene>
    <name evidence="2" type="ORF">SAMN05216244_3685</name>
</gene>
<feature type="transmembrane region" description="Helical" evidence="1">
    <location>
        <begin position="60"/>
        <end position="80"/>
    </location>
</feature>
<feature type="transmembrane region" description="Helical" evidence="1">
    <location>
        <begin position="5"/>
        <end position="23"/>
    </location>
</feature>
<proteinExistence type="predicted"/>
<organism evidence="2 3">
    <name type="scientific">Sediminibacillus halophilus</name>
    <dbReference type="NCBI Taxonomy" id="482461"/>
    <lineage>
        <taxon>Bacteria</taxon>
        <taxon>Bacillati</taxon>
        <taxon>Bacillota</taxon>
        <taxon>Bacilli</taxon>
        <taxon>Bacillales</taxon>
        <taxon>Bacillaceae</taxon>
        <taxon>Sediminibacillus</taxon>
    </lineage>
</organism>
<evidence type="ECO:0000256" key="1">
    <source>
        <dbReference type="SAM" id="Phobius"/>
    </source>
</evidence>
<dbReference type="AlphaFoldDB" id="A0A1G9WZ89"/>
<protein>
    <submittedName>
        <fullName evidence="2">Uncharacterized protein</fullName>
    </submittedName>
</protein>
<name>A0A1G9WZ89_9BACI</name>
<keyword evidence="3" id="KW-1185">Reference proteome</keyword>
<feature type="transmembrane region" description="Helical" evidence="1">
    <location>
        <begin position="86"/>
        <end position="104"/>
    </location>
</feature>